<protein>
    <submittedName>
        <fullName evidence="2">Uncharacterized protein</fullName>
    </submittedName>
</protein>
<feature type="transmembrane region" description="Helical" evidence="1">
    <location>
        <begin position="23"/>
        <end position="47"/>
    </location>
</feature>
<reference evidence="2 3" key="1">
    <citation type="submission" date="2023-02" db="EMBL/GenBank/DDBJ databases">
        <title>LHISI_Scaffold_Assembly.</title>
        <authorList>
            <person name="Stuart O.P."/>
            <person name="Cleave R."/>
            <person name="Magrath M.J.L."/>
            <person name="Mikheyev A.S."/>
        </authorList>
    </citation>
    <scope>NUCLEOTIDE SEQUENCE [LARGE SCALE GENOMIC DNA]</scope>
    <source>
        <strain evidence="2">Daus_M_001</strain>
        <tissue evidence="2">Leg muscle</tissue>
    </source>
</reference>
<keyword evidence="1" id="KW-0812">Transmembrane</keyword>
<sequence>MVAFSDGSVVSTGIEMVHPSRRVLAGTVLSVSYSLGESILGVVAMVLQNWRTLLRVIYAPAVLFLSYCW</sequence>
<evidence type="ECO:0000313" key="3">
    <source>
        <dbReference type="Proteomes" id="UP001159363"/>
    </source>
</evidence>
<gene>
    <name evidence="2" type="ORF">PR048_028245</name>
</gene>
<comment type="caution">
    <text evidence="2">The sequence shown here is derived from an EMBL/GenBank/DDBJ whole genome shotgun (WGS) entry which is preliminary data.</text>
</comment>
<evidence type="ECO:0000313" key="2">
    <source>
        <dbReference type="EMBL" id="KAJ8871905.1"/>
    </source>
</evidence>
<keyword evidence="3" id="KW-1185">Reference proteome</keyword>
<keyword evidence="1" id="KW-1133">Transmembrane helix</keyword>
<accession>A0ABQ9GIP9</accession>
<dbReference type="EMBL" id="JARBHB010000012">
    <property type="protein sequence ID" value="KAJ8871905.1"/>
    <property type="molecule type" value="Genomic_DNA"/>
</dbReference>
<organism evidence="2 3">
    <name type="scientific">Dryococelus australis</name>
    <dbReference type="NCBI Taxonomy" id="614101"/>
    <lineage>
        <taxon>Eukaryota</taxon>
        <taxon>Metazoa</taxon>
        <taxon>Ecdysozoa</taxon>
        <taxon>Arthropoda</taxon>
        <taxon>Hexapoda</taxon>
        <taxon>Insecta</taxon>
        <taxon>Pterygota</taxon>
        <taxon>Neoptera</taxon>
        <taxon>Polyneoptera</taxon>
        <taxon>Phasmatodea</taxon>
        <taxon>Verophasmatodea</taxon>
        <taxon>Anareolatae</taxon>
        <taxon>Phasmatidae</taxon>
        <taxon>Eurycanthinae</taxon>
        <taxon>Dryococelus</taxon>
    </lineage>
</organism>
<name>A0ABQ9GIP9_9NEOP</name>
<proteinExistence type="predicted"/>
<dbReference type="Proteomes" id="UP001159363">
    <property type="component" value="Chromosome 11"/>
</dbReference>
<keyword evidence="1" id="KW-0472">Membrane</keyword>
<evidence type="ECO:0000256" key="1">
    <source>
        <dbReference type="SAM" id="Phobius"/>
    </source>
</evidence>